<dbReference type="GO" id="GO:0005524">
    <property type="term" value="F:ATP binding"/>
    <property type="evidence" value="ECO:0007669"/>
    <property type="project" value="UniProtKB-KW"/>
</dbReference>
<dbReference type="InterPro" id="IPR050482">
    <property type="entry name" value="Sensor_HK_TwoCompSys"/>
</dbReference>
<keyword evidence="4" id="KW-0808">Transferase</keyword>
<dbReference type="SUPFAM" id="SSF55874">
    <property type="entry name" value="ATPase domain of HSP90 chaperone/DNA topoisomerase II/histidine kinase"/>
    <property type="match status" value="1"/>
</dbReference>
<accession>A0A556CMM1</accession>
<proteinExistence type="predicted"/>
<evidence type="ECO:0000256" key="7">
    <source>
        <dbReference type="ARBA" id="ARBA00022840"/>
    </source>
</evidence>
<evidence type="ECO:0000256" key="1">
    <source>
        <dbReference type="ARBA" id="ARBA00000085"/>
    </source>
</evidence>
<dbReference type="Proteomes" id="UP000316406">
    <property type="component" value="Unassembled WGS sequence"/>
</dbReference>
<dbReference type="PANTHER" id="PTHR24421">
    <property type="entry name" value="NITRATE/NITRITE SENSOR PROTEIN NARX-RELATED"/>
    <property type="match status" value="1"/>
</dbReference>
<keyword evidence="9" id="KW-0472">Membrane</keyword>
<dbReference type="GO" id="GO:0000155">
    <property type="term" value="F:phosphorelay sensor kinase activity"/>
    <property type="evidence" value="ECO:0007669"/>
    <property type="project" value="InterPro"/>
</dbReference>
<dbReference type="AlphaFoldDB" id="A0A556CMM1"/>
<dbReference type="PANTHER" id="PTHR24421:SF10">
    <property type="entry name" value="NITRATE_NITRITE SENSOR PROTEIN NARQ"/>
    <property type="match status" value="1"/>
</dbReference>
<dbReference type="Gene3D" id="3.30.565.10">
    <property type="entry name" value="Histidine kinase-like ATPase, C-terminal domain"/>
    <property type="match status" value="1"/>
</dbReference>
<dbReference type="EC" id="2.7.13.3" evidence="2"/>
<name>A0A556CMM1_BREAU</name>
<feature type="transmembrane region" description="Helical" evidence="9">
    <location>
        <begin position="107"/>
        <end position="126"/>
    </location>
</feature>
<feature type="transmembrane region" description="Helical" evidence="9">
    <location>
        <begin position="132"/>
        <end position="150"/>
    </location>
</feature>
<dbReference type="Gene3D" id="1.20.5.1930">
    <property type="match status" value="1"/>
</dbReference>
<evidence type="ECO:0000259" key="10">
    <source>
        <dbReference type="Pfam" id="PF07730"/>
    </source>
</evidence>
<keyword evidence="8" id="KW-0902">Two-component regulatory system</keyword>
<dbReference type="RefSeq" id="WP_143921243.1">
    <property type="nucleotide sequence ID" value="NZ_VLTK01000002.1"/>
</dbReference>
<evidence type="ECO:0000256" key="9">
    <source>
        <dbReference type="SAM" id="Phobius"/>
    </source>
</evidence>
<keyword evidence="6" id="KW-0418">Kinase</keyword>
<evidence type="ECO:0000313" key="12">
    <source>
        <dbReference type="Proteomes" id="UP000316406"/>
    </source>
</evidence>
<gene>
    <name evidence="11" type="ORF">FO013_03870</name>
</gene>
<evidence type="ECO:0000256" key="3">
    <source>
        <dbReference type="ARBA" id="ARBA00022553"/>
    </source>
</evidence>
<evidence type="ECO:0000256" key="5">
    <source>
        <dbReference type="ARBA" id="ARBA00022741"/>
    </source>
</evidence>
<keyword evidence="12" id="KW-1185">Reference proteome</keyword>
<evidence type="ECO:0000256" key="8">
    <source>
        <dbReference type="ARBA" id="ARBA00023012"/>
    </source>
</evidence>
<dbReference type="GO" id="GO:0046983">
    <property type="term" value="F:protein dimerization activity"/>
    <property type="evidence" value="ECO:0007669"/>
    <property type="project" value="InterPro"/>
</dbReference>
<dbReference type="GO" id="GO:0016020">
    <property type="term" value="C:membrane"/>
    <property type="evidence" value="ECO:0007669"/>
    <property type="project" value="InterPro"/>
</dbReference>
<evidence type="ECO:0000256" key="2">
    <source>
        <dbReference type="ARBA" id="ARBA00012438"/>
    </source>
</evidence>
<reference evidence="11 12" key="1">
    <citation type="submission" date="2019-07" db="EMBL/GenBank/DDBJ databases">
        <title>Draft genome sequence of Brevibacterium aurantiacum XU54 isolated from Xinjiang China.</title>
        <authorList>
            <person name="Xu X."/>
        </authorList>
    </citation>
    <scope>NUCLEOTIDE SEQUENCE [LARGE SCALE GENOMIC DNA]</scope>
    <source>
        <strain evidence="11 12">XU54</strain>
    </source>
</reference>
<feature type="transmembrane region" description="Helical" evidence="9">
    <location>
        <begin position="28"/>
        <end position="47"/>
    </location>
</feature>
<dbReference type="OrthoDB" id="227596at2"/>
<keyword evidence="7" id="KW-0067">ATP-binding</keyword>
<keyword evidence="3" id="KW-0597">Phosphoprotein</keyword>
<dbReference type="InterPro" id="IPR011712">
    <property type="entry name" value="Sig_transdc_His_kin_sub3_dim/P"/>
</dbReference>
<organism evidence="11 12">
    <name type="scientific">Brevibacterium aurantiacum</name>
    <dbReference type="NCBI Taxonomy" id="273384"/>
    <lineage>
        <taxon>Bacteria</taxon>
        <taxon>Bacillati</taxon>
        <taxon>Actinomycetota</taxon>
        <taxon>Actinomycetes</taxon>
        <taxon>Micrococcales</taxon>
        <taxon>Brevibacteriaceae</taxon>
        <taxon>Brevibacterium</taxon>
    </lineage>
</organism>
<keyword evidence="9" id="KW-0812">Transmembrane</keyword>
<dbReference type="InterPro" id="IPR036890">
    <property type="entry name" value="HATPase_C_sf"/>
</dbReference>
<feature type="domain" description="Signal transduction histidine kinase subgroup 3 dimerisation and phosphoacceptor" evidence="10">
    <location>
        <begin position="168"/>
        <end position="227"/>
    </location>
</feature>
<keyword evidence="9" id="KW-1133">Transmembrane helix</keyword>
<feature type="transmembrane region" description="Helical" evidence="9">
    <location>
        <begin position="59"/>
        <end position="78"/>
    </location>
</feature>
<comment type="caution">
    <text evidence="11">The sequence shown here is derived from an EMBL/GenBank/DDBJ whole genome shotgun (WGS) entry which is preliminary data.</text>
</comment>
<evidence type="ECO:0000313" key="11">
    <source>
        <dbReference type="EMBL" id="TSI18690.1"/>
    </source>
</evidence>
<protein>
    <recommendedName>
        <fullName evidence="2">histidine kinase</fullName>
        <ecNumber evidence="2">2.7.13.3</ecNumber>
    </recommendedName>
</protein>
<dbReference type="EMBL" id="VLTK01000002">
    <property type="protein sequence ID" value="TSI18690.1"/>
    <property type="molecule type" value="Genomic_DNA"/>
</dbReference>
<evidence type="ECO:0000256" key="6">
    <source>
        <dbReference type="ARBA" id="ARBA00022777"/>
    </source>
</evidence>
<dbReference type="Pfam" id="PF07730">
    <property type="entry name" value="HisKA_3"/>
    <property type="match status" value="1"/>
</dbReference>
<feature type="transmembrane region" description="Helical" evidence="9">
    <location>
        <begin position="84"/>
        <end position="102"/>
    </location>
</feature>
<evidence type="ECO:0000256" key="4">
    <source>
        <dbReference type="ARBA" id="ARBA00022679"/>
    </source>
</evidence>
<keyword evidence="5" id="KW-0547">Nucleotide-binding</keyword>
<sequence>MKTVITWLWLLPLPLTFLLELLTGSGWPLVIANLFALATVLPILVLTQSRSTEGRVPPLGLLSLAALLLLLALVPVAFASTLSLTVMWLSLVTVVMLARWFATRTQLLLLILLSVGNVIEPGLMGWGDGLTFAFGASTVIVVSLSLGLLLRMIDRSLIERHATAAEAERRRMATELHDLVAHEVTGIVVLSQAAARSEDPRILKTALGKIEESGTRALDEIRSLVSNTATDSIDSGPRAPVASNIQALLDRAKGFAGAQDLSIDIDGTDTEAVPSAIWPVLDRVLSEALTNIRRHAGAEVPIMVRVFTTASARPGDRSGHDIVLTVGNGPGSGGIGSGSGTGLRGLAARVDHLGGDLFAGPSQDGGWVLETRIPLTSRVQG</sequence>
<comment type="catalytic activity">
    <reaction evidence="1">
        <text>ATP + protein L-histidine = ADP + protein N-phospho-L-histidine.</text>
        <dbReference type="EC" id="2.7.13.3"/>
    </reaction>
</comment>